<dbReference type="PANTHER" id="PTHR36111">
    <property type="entry name" value="INNER MEMBRANE PROTEIN-RELATED"/>
    <property type="match status" value="1"/>
</dbReference>
<feature type="transmembrane region" description="Helical" evidence="1">
    <location>
        <begin position="96"/>
        <end position="118"/>
    </location>
</feature>
<dbReference type="RefSeq" id="WP_147669413.1">
    <property type="nucleotide sequence ID" value="NZ_CP120678.1"/>
</dbReference>
<feature type="transmembrane region" description="Helical" evidence="1">
    <location>
        <begin position="6"/>
        <end position="21"/>
    </location>
</feature>
<name>A0A9Y2AIP4_9FIRM</name>
<feature type="transmembrane region" description="Helical" evidence="1">
    <location>
        <begin position="204"/>
        <end position="223"/>
    </location>
</feature>
<dbReference type="InterPro" id="IPR007563">
    <property type="entry name" value="DUF554"/>
</dbReference>
<gene>
    <name evidence="2" type="ORF">P3F81_12790</name>
</gene>
<feature type="transmembrane region" description="Helical" evidence="1">
    <location>
        <begin position="56"/>
        <end position="75"/>
    </location>
</feature>
<evidence type="ECO:0000256" key="1">
    <source>
        <dbReference type="SAM" id="Phobius"/>
    </source>
</evidence>
<dbReference type="KEGG" id="sgbi:P3F81_12790"/>
<keyword evidence="1" id="KW-1133">Transmembrane helix</keyword>
<dbReference type="AlphaFoldDB" id="A0A9Y2AIP4"/>
<dbReference type="EMBL" id="CP120678">
    <property type="protein sequence ID" value="WIW70736.1"/>
    <property type="molecule type" value="Genomic_DNA"/>
</dbReference>
<dbReference type="PANTHER" id="PTHR36111:SF2">
    <property type="entry name" value="INNER MEMBRANE PROTEIN"/>
    <property type="match status" value="1"/>
</dbReference>
<evidence type="ECO:0000313" key="3">
    <source>
        <dbReference type="Proteomes" id="UP001243623"/>
    </source>
</evidence>
<dbReference type="Pfam" id="PF04474">
    <property type="entry name" value="DUF554"/>
    <property type="match status" value="1"/>
</dbReference>
<organism evidence="2 3">
    <name type="scientific">Selenobaculum gibii</name>
    <dbReference type="NCBI Taxonomy" id="3054208"/>
    <lineage>
        <taxon>Bacteria</taxon>
        <taxon>Bacillati</taxon>
        <taxon>Bacillota</taxon>
        <taxon>Negativicutes</taxon>
        <taxon>Selenomonadales</taxon>
        <taxon>Selenomonadaceae</taxon>
        <taxon>Selenobaculum</taxon>
    </lineage>
</organism>
<accession>A0A9Y2AIP4</accession>
<reference evidence="2" key="1">
    <citation type="submission" date="2023-03" db="EMBL/GenBank/DDBJ databases">
        <title>Selenobaculum gbiensis gen. nov. sp. nov., a new bacterium isolated from the gut microbiota of IBD patient.</title>
        <authorList>
            <person name="Yeo S."/>
            <person name="Park H."/>
            <person name="Huh C.S."/>
        </authorList>
    </citation>
    <scope>NUCLEOTIDE SEQUENCE</scope>
    <source>
        <strain evidence="2">ICN-92133</strain>
    </source>
</reference>
<feature type="transmembrane region" description="Helical" evidence="1">
    <location>
        <begin position="180"/>
        <end position="198"/>
    </location>
</feature>
<keyword evidence="3" id="KW-1185">Reference proteome</keyword>
<sequence>MNGSLTNFLAIVIGSGIGLFIKRGIPERYKETVMQSLGIAVGIIGLKMALSSENMILVILSIAIGAVCGECLKIQQALDHFGAALTHRLGDRYGDVGRGFVTATLVFCIGAMAIVGSIQEGINGDSSILYAKSMLDGIIAIVFAAAMGIGVAFAAIPVLFYQGMITICASVSGEAISQSAITELTAVGGILIIGISLNMLELKLIRVANLLPSIPIVILFVMMDLI</sequence>
<proteinExistence type="predicted"/>
<keyword evidence="1" id="KW-0812">Transmembrane</keyword>
<keyword evidence="1" id="KW-0472">Membrane</keyword>
<dbReference type="Proteomes" id="UP001243623">
    <property type="component" value="Chromosome"/>
</dbReference>
<evidence type="ECO:0000313" key="2">
    <source>
        <dbReference type="EMBL" id="WIW70736.1"/>
    </source>
</evidence>
<protein>
    <submittedName>
        <fullName evidence="2">DUF554 domain-containing protein</fullName>
    </submittedName>
</protein>
<feature type="transmembrane region" description="Helical" evidence="1">
    <location>
        <begin position="138"/>
        <end position="160"/>
    </location>
</feature>